<dbReference type="EMBL" id="JACJFM010000006">
    <property type="protein sequence ID" value="MBB1486229.1"/>
    <property type="molecule type" value="Genomic_DNA"/>
</dbReference>
<feature type="domain" description="PAC" evidence="8">
    <location>
        <begin position="108"/>
        <end position="161"/>
    </location>
</feature>
<dbReference type="InterPro" id="IPR013655">
    <property type="entry name" value="PAS_fold_3"/>
</dbReference>
<dbReference type="Proteomes" id="UP000565262">
    <property type="component" value="Unassembled WGS sequence"/>
</dbReference>
<dbReference type="InterPro" id="IPR036890">
    <property type="entry name" value="HATPase_C_sf"/>
</dbReference>
<dbReference type="Gene3D" id="1.10.287.130">
    <property type="match status" value="1"/>
</dbReference>
<dbReference type="SUPFAM" id="SSF55785">
    <property type="entry name" value="PYP-like sensor domain (PAS domain)"/>
    <property type="match status" value="2"/>
</dbReference>
<feature type="domain" description="PAS" evidence="7">
    <location>
        <begin position="31"/>
        <end position="90"/>
    </location>
</feature>
<dbReference type="CDD" id="cd00082">
    <property type="entry name" value="HisKA"/>
    <property type="match status" value="1"/>
</dbReference>
<keyword evidence="4" id="KW-0175">Coiled coil</keyword>
<accession>A0A839IP06</accession>
<dbReference type="Pfam" id="PF13426">
    <property type="entry name" value="PAS_9"/>
    <property type="match status" value="1"/>
</dbReference>
<dbReference type="InterPro" id="IPR004358">
    <property type="entry name" value="Sig_transdc_His_kin-like_C"/>
</dbReference>
<dbReference type="SMART" id="SM00388">
    <property type="entry name" value="HisKA"/>
    <property type="match status" value="1"/>
</dbReference>
<dbReference type="PRINTS" id="PR00344">
    <property type="entry name" value="BCTRLSENSOR"/>
</dbReference>
<dbReference type="InterPro" id="IPR035965">
    <property type="entry name" value="PAS-like_dom_sf"/>
</dbReference>
<dbReference type="InterPro" id="IPR003661">
    <property type="entry name" value="HisK_dim/P_dom"/>
</dbReference>
<evidence type="ECO:0000259" key="6">
    <source>
        <dbReference type="PROSITE" id="PS50109"/>
    </source>
</evidence>
<dbReference type="InterPro" id="IPR036097">
    <property type="entry name" value="HisK_dim/P_sf"/>
</dbReference>
<protein>
    <recommendedName>
        <fullName evidence="2">histidine kinase</fullName>
        <ecNumber evidence="2">2.7.13.3</ecNumber>
    </recommendedName>
</protein>
<sequence>MNHQSQPDARSDPLSSEASEQQYSPVLQAQDAERYRLLAEMAEQSTDMISRHTPGDWRFIYASPAVTHLLGYDVEEIIGLSAYDLYHPDDVADFDNRSPSVSYERGLYTHTYRFRCKNGHYTWLESTSRSLRDPDTGELQEILVVSRDASRRIETEQANQRLARVLERSSDLVIFVDPEKNVTYLNEAARNNLMSDHQTLADISLSQLLSANDYQRLMDEGFTAVHDGLRWHQELEMQGAERKIPVLLELLAHQSLPEKQEYYSLVARDLSEIRAAQAELKRYQAEISHASRLIAMGELASSLAHELNQPLTAIVNYIGGIRRRFSGQAQLSWKDLQFPMEKIDGTAMRAGQLIRSMMDFTRKQEVRKQSLILKDVVQDLMEFCQASADKHHVTLLNEIKDPDWVVMADRIQLEQILLNLVMNGIEACSQLNNTSAQDSVPASYDAPVSDGSDIDHQCIKSEPKAQVVLSAQAAGGVLEISVSDLGPGLPVDNPDQLFEHFFTTKEKGLGMGLAISRSLAEAQGGQLTAENRAERGACFRFSLPLSS</sequence>
<dbReference type="InterPro" id="IPR000014">
    <property type="entry name" value="PAS"/>
</dbReference>
<proteinExistence type="predicted"/>
<dbReference type="InterPro" id="IPR001610">
    <property type="entry name" value="PAC"/>
</dbReference>
<dbReference type="GO" id="GO:0000155">
    <property type="term" value="F:phosphorelay sensor kinase activity"/>
    <property type="evidence" value="ECO:0007669"/>
    <property type="project" value="InterPro"/>
</dbReference>
<comment type="caution">
    <text evidence="9">The sequence shown here is derived from an EMBL/GenBank/DDBJ whole genome shotgun (WGS) entry which is preliminary data.</text>
</comment>
<dbReference type="SMART" id="SM00086">
    <property type="entry name" value="PAC"/>
    <property type="match status" value="1"/>
</dbReference>
<dbReference type="Gene3D" id="3.30.565.10">
    <property type="entry name" value="Histidine kinase-like ATPase, C-terminal domain"/>
    <property type="match status" value="1"/>
</dbReference>
<dbReference type="NCBIfam" id="TIGR00229">
    <property type="entry name" value="sensory_box"/>
    <property type="match status" value="1"/>
</dbReference>
<evidence type="ECO:0000256" key="2">
    <source>
        <dbReference type="ARBA" id="ARBA00012438"/>
    </source>
</evidence>
<dbReference type="Pfam" id="PF00512">
    <property type="entry name" value="HisKA"/>
    <property type="match status" value="1"/>
</dbReference>
<keyword evidence="3" id="KW-0597">Phosphoprotein</keyword>
<evidence type="ECO:0000313" key="9">
    <source>
        <dbReference type="EMBL" id="MBB1486229.1"/>
    </source>
</evidence>
<gene>
    <name evidence="9" type="ORF">H4O21_06370</name>
</gene>
<dbReference type="Gene3D" id="3.30.450.20">
    <property type="entry name" value="PAS domain"/>
    <property type="match status" value="2"/>
</dbReference>
<evidence type="ECO:0000256" key="5">
    <source>
        <dbReference type="SAM" id="MobiDB-lite"/>
    </source>
</evidence>
<dbReference type="SUPFAM" id="SSF47384">
    <property type="entry name" value="Homodimeric domain of signal transducing histidine kinase"/>
    <property type="match status" value="1"/>
</dbReference>
<evidence type="ECO:0000259" key="7">
    <source>
        <dbReference type="PROSITE" id="PS50112"/>
    </source>
</evidence>
<dbReference type="Pfam" id="PF02518">
    <property type="entry name" value="HATPase_c"/>
    <property type="match status" value="1"/>
</dbReference>
<reference evidence="9 10" key="1">
    <citation type="submission" date="2020-08" db="EMBL/GenBank/DDBJ databases">
        <title>Oceanospirillum sp. nov. isolated from marine sediment.</title>
        <authorList>
            <person name="Ji X."/>
        </authorList>
    </citation>
    <scope>NUCLEOTIDE SEQUENCE [LARGE SCALE GENOMIC DNA]</scope>
    <source>
        <strain evidence="9 10">D5</strain>
    </source>
</reference>
<name>A0A839IP06_9GAMM</name>
<dbReference type="EC" id="2.7.13.3" evidence="2"/>
<feature type="domain" description="Histidine kinase" evidence="6">
    <location>
        <begin position="302"/>
        <end position="547"/>
    </location>
</feature>
<evidence type="ECO:0000256" key="4">
    <source>
        <dbReference type="SAM" id="Coils"/>
    </source>
</evidence>
<dbReference type="AlphaFoldDB" id="A0A839IP06"/>
<dbReference type="SUPFAM" id="SSF55874">
    <property type="entry name" value="ATPase domain of HSP90 chaperone/DNA topoisomerase II/histidine kinase"/>
    <property type="match status" value="1"/>
</dbReference>
<dbReference type="InterPro" id="IPR005467">
    <property type="entry name" value="His_kinase_dom"/>
</dbReference>
<dbReference type="PANTHER" id="PTHR43065:SF42">
    <property type="entry name" value="TWO-COMPONENT SENSOR PPRA"/>
    <property type="match status" value="1"/>
</dbReference>
<dbReference type="InterPro" id="IPR003594">
    <property type="entry name" value="HATPase_dom"/>
</dbReference>
<evidence type="ECO:0000259" key="8">
    <source>
        <dbReference type="PROSITE" id="PS50113"/>
    </source>
</evidence>
<feature type="coiled-coil region" evidence="4">
    <location>
        <begin position="266"/>
        <end position="293"/>
    </location>
</feature>
<keyword evidence="10" id="KW-1185">Reference proteome</keyword>
<dbReference type="SMART" id="SM00091">
    <property type="entry name" value="PAS"/>
    <property type="match status" value="2"/>
</dbReference>
<dbReference type="PROSITE" id="PS50112">
    <property type="entry name" value="PAS"/>
    <property type="match status" value="1"/>
</dbReference>
<comment type="catalytic activity">
    <reaction evidence="1">
        <text>ATP + protein L-histidine = ADP + protein N-phospho-L-histidine.</text>
        <dbReference type="EC" id="2.7.13.3"/>
    </reaction>
</comment>
<dbReference type="SMART" id="SM00387">
    <property type="entry name" value="HATPase_c"/>
    <property type="match status" value="1"/>
</dbReference>
<evidence type="ECO:0000256" key="1">
    <source>
        <dbReference type="ARBA" id="ARBA00000085"/>
    </source>
</evidence>
<dbReference type="Pfam" id="PF08447">
    <property type="entry name" value="PAS_3"/>
    <property type="match status" value="1"/>
</dbReference>
<dbReference type="PROSITE" id="PS50109">
    <property type="entry name" value="HIS_KIN"/>
    <property type="match status" value="1"/>
</dbReference>
<evidence type="ECO:0000256" key="3">
    <source>
        <dbReference type="ARBA" id="ARBA00022553"/>
    </source>
</evidence>
<dbReference type="PROSITE" id="PS50113">
    <property type="entry name" value="PAC"/>
    <property type="match status" value="1"/>
</dbReference>
<dbReference type="PANTHER" id="PTHR43065">
    <property type="entry name" value="SENSOR HISTIDINE KINASE"/>
    <property type="match status" value="1"/>
</dbReference>
<evidence type="ECO:0000313" key="10">
    <source>
        <dbReference type="Proteomes" id="UP000565262"/>
    </source>
</evidence>
<feature type="region of interest" description="Disordered" evidence="5">
    <location>
        <begin position="1"/>
        <end position="24"/>
    </location>
</feature>
<organism evidence="9 10">
    <name type="scientific">Oceanospirillum sediminis</name>
    <dbReference type="NCBI Taxonomy" id="2760088"/>
    <lineage>
        <taxon>Bacteria</taxon>
        <taxon>Pseudomonadati</taxon>
        <taxon>Pseudomonadota</taxon>
        <taxon>Gammaproteobacteria</taxon>
        <taxon>Oceanospirillales</taxon>
        <taxon>Oceanospirillaceae</taxon>
        <taxon>Oceanospirillum</taxon>
    </lineage>
</organism>
<dbReference type="CDD" id="cd00130">
    <property type="entry name" value="PAS"/>
    <property type="match status" value="2"/>
</dbReference>
<dbReference type="InterPro" id="IPR000700">
    <property type="entry name" value="PAS-assoc_C"/>
</dbReference>